<dbReference type="AlphaFoldDB" id="A0A0F8YJZ3"/>
<sequence length="73" mass="8932">MVQGAQGWPAVFVIQRVPTLGLNPMLRQHWKKREEEQNAWTWELACALEARDRRWLRVPAIKKQRMRVWIRFY</sequence>
<proteinExistence type="predicted"/>
<evidence type="ECO:0000313" key="1">
    <source>
        <dbReference type="EMBL" id="KKK81733.1"/>
    </source>
</evidence>
<organism evidence="1">
    <name type="scientific">marine sediment metagenome</name>
    <dbReference type="NCBI Taxonomy" id="412755"/>
    <lineage>
        <taxon>unclassified sequences</taxon>
        <taxon>metagenomes</taxon>
        <taxon>ecological metagenomes</taxon>
    </lineage>
</organism>
<comment type="caution">
    <text evidence="1">The sequence shown here is derived from an EMBL/GenBank/DDBJ whole genome shotgun (WGS) entry which is preliminary data.</text>
</comment>
<name>A0A0F8YJZ3_9ZZZZ</name>
<dbReference type="EMBL" id="LAZR01052993">
    <property type="protein sequence ID" value="KKK81733.1"/>
    <property type="molecule type" value="Genomic_DNA"/>
</dbReference>
<accession>A0A0F8YJZ3</accession>
<feature type="non-terminal residue" evidence="1">
    <location>
        <position position="73"/>
    </location>
</feature>
<protein>
    <submittedName>
        <fullName evidence="1">Uncharacterized protein</fullName>
    </submittedName>
</protein>
<reference evidence="1" key="1">
    <citation type="journal article" date="2015" name="Nature">
        <title>Complex archaea that bridge the gap between prokaryotes and eukaryotes.</title>
        <authorList>
            <person name="Spang A."/>
            <person name="Saw J.H."/>
            <person name="Jorgensen S.L."/>
            <person name="Zaremba-Niedzwiedzka K."/>
            <person name="Martijn J."/>
            <person name="Lind A.E."/>
            <person name="van Eijk R."/>
            <person name="Schleper C."/>
            <person name="Guy L."/>
            <person name="Ettema T.J."/>
        </authorList>
    </citation>
    <scope>NUCLEOTIDE SEQUENCE</scope>
</reference>
<gene>
    <name evidence="1" type="ORF">LCGC14_2810510</name>
</gene>